<comment type="caution">
    <text evidence="10">Lacks conserved residue(s) required for the propagation of feature annotation.</text>
</comment>
<dbReference type="GO" id="GO:0004984">
    <property type="term" value="F:olfactory receptor activity"/>
    <property type="evidence" value="ECO:0007669"/>
    <property type="project" value="InterPro"/>
</dbReference>
<keyword evidence="7 10" id="KW-0472">Membrane</keyword>
<evidence type="ECO:0000256" key="3">
    <source>
        <dbReference type="ARBA" id="ARBA00022606"/>
    </source>
</evidence>
<dbReference type="PANTHER" id="PTHR21137:SF35">
    <property type="entry name" value="ODORANT RECEPTOR 19A-RELATED"/>
    <property type="match status" value="1"/>
</dbReference>
<keyword evidence="2" id="KW-1003">Cell membrane</keyword>
<evidence type="ECO:0000313" key="11">
    <source>
        <dbReference type="EMBL" id="UZH23364.1"/>
    </source>
</evidence>
<name>A0A9E8D9X6_9MUSC</name>
<keyword evidence="8 10" id="KW-0675">Receptor</keyword>
<keyword evidence="5 10" id="KW-0552">Olfaction</keyword>
<feature type="transmembrane region" description="Helical" evidence="10">
    <location>
        <begin position="193"/>
        <end position="213"/>
    </location>
</feature>
<dbReference type="PANTHER" id="PTHR21137">
    <property type="entry name" value="ODORANT RECEPTOR"/>
    <property type="match status" value="1"/>
</dbReference>
<evidence type="ECO:0000256" key="10">
    <source>
        <dbReference type="RuleBase" id="RU351113"/>
    </source>
</evidence>
<accession>A0A9E8D9X6</accession>
<protein>
    <recommendedName>
        <fullName evidence="10">Odorant receptor</fullName>
    </recommendedName>
</protein>
<feature type="transmembrane region" description="Helical" evidence="10">
    <location>
        <begin position="85"/>
        <end position="107"/>
    </location>
</feature>
<comment type="similarity">
    <text evidence="10">Belongs to the insect chemoreceptor superfamily. Heteromeric odorant receptor channel (TC 1.A.69) family.</text>
</comment>
<evidence type="ECO:0000256" key="4">
    <source>
        <dbReference type="ARBA" id="ARBA00022692"/>
    </source>
</evidence>
<reference evidence="11" key="2">
    <citation type="submission" date="2022-05" db="EMBL/GenBank/DDBJ databases">
        <authorList>
            <person name="Segura Leon O.L."/>
            <person name="Torres Huerta B."/>
            <person name="Meza Hernandez S.J."/>
        </authorList>
    </citation>
    <scope>NUCLEOTIDE SEQUENCE</scope>
</reference>
<gene>
    <name evidence="11" type="primary">OR94b2</name>
</gene>
<keyword evidence="3 10" id="KW-0716">Sensory transduction</keyword>
<keyword evidence="6 10" id="KW-1133">Transmembrane helix</keyword>
<evidence type="ECO:0000256" key="6">
    <source>
        <dbReference type="ARBA" id="ARBA00022989"/>
    </source>
</evidence>
<dbReference type="GO" id="GO:0005886">
    <property type="term" value="C:plasma membrane"/>
    <property type="evidence" value="ECO:0007669"/>
    <property type="project" value="UniProtKB-SubCell"/>
</dbReference>
<dbReference type="GO" id="GO:0005549">
    <property type="term" value="F:odorant binding"/>
    <property type="evidence" value="ECO:0007669"/>
    <property type="project" value="InterPro"/>
</dbReference>
<dbReference type="InterPro" id="IPR004117">
    <property type="entry name" value="7tm6_olfct_rcpt"/>
</dbReference>
<keyword evidence="9 10" id="KW-0807">Transducer</keyword>
<dbReference type="Pfam" id="PF02949">
    <property type="entry name" value="7tm_6"/>
    <property type="match status" value="1"/>
</dbReference>
<keyword evidence="4 10" id="KW-0812">Transmembrane</keyword>
<evidence type="ECO:0000256" key="7">
    <source>
        <dbReference type="ARBA" id="ARBA00023136"/>
    </source>
</evidence>
<dbReference type="AlphaFoldDB" id="A0A9E8D9X6"/>
<evidence type="ECO:0000256" key="8">
    <source>
        <dbReference type="ARBA" id="ARBA00023170"/>
    </source>
</evidence>
<comment type="subcellular location">
    <subcellularLocation>
        <location evidence="1 10">Cell membrane</location>
        <topology evidence="1 10">Multi-pass membrane protein</topology>
    </subcellularLocation>
</comment>
<evidence type="ECO:0000256" key="2">
    <source>
        <dbReference type="ARBA" id="ARBA00022475"/>
    </source>
</evidence>
<feature type="transmembrane region" description="Helical" evidence="10">
    <location>
        <begin position="147"/>
        <end position="167"/>
    </location>
</feature>
<feature type="transmembrane region" description="Helical" evidence="10">
    <location>
        <begin position="280"/>
        <end position="299"/>
    </location>
</feature>
<sequence length="407" mass="46369">MDRLQELSFRIFPSDPAIGQIGSLQYNVWLAQLFGVPIVGLKAESPSMRAALVVYGFLATLVVTFLYTGFEIYDLILCWPDLDILTQNICLSLTHVAGVIKVVNIIYRLDDIAIVVRKIEYAAKTYVISKNQLKEFLRDEFKNKIPLTIYASLVGFTAVLGIIYLFYNPKEVAGRIFPYRVKLPDWMPFGMQLVYMGLSVLVVALQIVAVDYLNVTMINQIRCQLNILNLAFDEFKLGFEAKEGTMDSREINPENKLRAIIEHHCLLIELRNEVEDIFRMPLLIQFFTSLVIFAMTGFQANVKAQDPDGASLIYCYCGCIFCELFFYCWFGNEVSEQSKTLATSGYGSPWYEFDQRFKNSLLLFLSQSQEPFVFTAGGFMSLSLPSFSGILSKSYSFIAFLRQVYGR</sequence>
<feature type="transmembrane region" description="Helical" evidence="10">
    <location>
        <begin position="311"/>
        <end position="330"/>
    </location>
</feature>
<organism evidence="11">
    <name type="scientific">Anastrepha ludens</name>
    <name type="common">Mexican fruit fly</name>
    <dbReference type="NCBI Taxonomy" id="28586"/>
    <lineage>
        <taxon>Eukaryota</taxon>
        <taxon>Metazoa</taxon>
        <taxon>Ecdysozoa</taxon>
        <taxon>Arthropoda</taxon>
        <taxon>Hexapoda</taxon>
        <taxon>Insecta</taxon>
        <taxon>Pterygota</taxon>
        <taxon>Neoptera</taxon>
        <taxon>Endopterygota</taxon>
        <taxon>Diptera</taxon>
        <taxon>Brachycera</taxon>
        <taxon>Muscomorpha</taxon>
        <taxon>Tephritoidea</taxon>
        <taxon>Tephritidae</taxon>
        <taxon>Anastrepha</taxon>
    </lineage>
</organism>
<feature type="transmembrane region" description="Helical" evidence="10">
    <location>
        <begin position="52"/>
        <end position="73"/>
    </location>
</feature>
<reference evidence="11" key="1">
    <citation type="journal article" date="2022" name="Int. J. Mol. Sci.">
        <title>Identification of Candidate Chemosensory Gene Families by Head Transcriptomes Analysis in the Mexican Fruit Fly, Anastrepha ludens Loew (Diptera: Tephritidae).</title>
        <authorList>
            <person name="Segura-Leon O.L."/>
            <person name="Torres-Huerta B."/>
            <person name="Estrada-Perez A.R."/>
            <person name="Cibrian-Tovar J."/>
            <person name="Hernandez-Hernandez F.C."/>
            <person name="Cruz-Jaramillo J.L."/>
            <person name="Meza-Hernandez J.S."/>
            <person name="Sanchez-Galicia F."/>
        </authorList>
    </citation>
    <scope>NUCLEOTIDE SEQUENCE</scope>
</reference>
<evidence type="ECO:0000256" key="9">
    <source>
        <dbReference type="ARBA" id="ARBA00023224"/>
    </source>
</evidence>
<evidence type="ECO:0000256" key="1">
    <source>
        <dbReference type="ARBA" id="ARBA00004651"/>
    </source>
</evidence>
<evidence type="ECO:0000256" key="5">
    <source>
        <dbReference type="ARBA" id="ARBA00022725"/>
    </source>
</evidence>
<dbReference type="EMBL" id="ON419993">
    <property type="protein sequence ID" value="UZH23364.1"/>
    <property type="molecule type" value="mRNA"/>
</dbReference>
<dbReference type="GO" id="GO:0007165">
    <property type="term" value="P:signal transduction"/>
    <property type="evidence" value="ECO:0007669"/>
    <property type="project" value="UniProtKB-KW"/>
</dbReference>
<proteinExistence type="evidence at transcript level"/>